<evidence type="ECO:0000256" key="2">
    <source>
        <dbReference type="ARBA" id="ARBA00009204"/>
    </source>
</evidence>
<dbReference type="GO" id="GO:0034364">
    <property type="term" value="C:high-density lipoprotein particle"/>
    <property type="evidence" value="ECO:0007669"/>
    <property type="project" value="TreeGrafter"/>
</dbReference>
<reference evidence="8" key="2">
    <citation type="submission" date="2025-09" db="UniProtKB">
        <authorList>
            <consortium name="Ensembl"/>
        </authorList>
    </citation>
    <scope>IDENTIFICATION</scope>
</reference>
<keyword evidence="7" id="KW-1133">Transmembrane helix</keyword>
<keyword evidence="5" id="KW-0732">Signal</keyword>
<evidence type="ECO:0000256" key="6">
    <source>
        <dbReference type="ARBA" id="ARBA00023055"/>
    </source>
</evidence>
<dbReference type="GO" id="GO:0032375">
    <property type="term" value="P:negative regulation of cholesterol transport"/>
    <property type="evidence" value="ECO:0007669"/>
    <property type="project" value="TreeGrafter"/>
</dbReference>
<dbReference type="PANTHER" id="PTHR16565:SF2">
    <property type="entry name" value="APOLIPOPROTEIN C-I"/>
    <property type="match status" value="1"/>
</dbReference>
<dbReference type="InterPro" id="IPR043081">
    <property type="entry name" value="ApoC-1_sf"/>
</dbReference>
<dbReference type="CTD" id="341"/>
<dbReference type="STRING" id="48701.ENSPMEP00000031823"/>
<evidence type="ECO:0008006" key="10">
    <source>
        <dbReference type="Google" id="ProtNLM"/>
    </source>
</evidence>
<dbReference type="KEGG" id="pmei:106908511"/>
<organism evidence="8 9">
    <name type="scientific">Poecilia mexicana</name>
    <dbReference type="NCBI Taxonomy" id="48701"/>
    <lineage>
        <taxon>Eukaryota</taxon>
        <taxon>Metazoa</taxon>
        <taxon>Chordata</taxon>
        <taxon>Craniata</taxon>
        <taxon>Vertebrata</taxon>
        <taxon>Euteleostomi</taxon>
        <taxon>Actinopterygii</taxon>
        <taxon>Neopterygii</taxon>
        <taxon>Teleostei</taxon>
        <taxon>Neoteleostei</taxon>
        <taxon>Acanthomorphata</taxon>
        <taxon>Ovalentaria</taxon>
        <taxon>Atherinomorphae</taxon>
        <taxon>Cyprinodontiformes</taxon>
        <taxon>Poeciliidae</taxon>
        <taxon>Poeciliinae</taxon>
        <taxon>Poecilia</taxon>
    </lineage>
</organism>
<dbReference type="Ensembl" id="ENSPMET00000025122.1">
    <property type="protein sequence ID" value="ENSPMEP00000031823.1"/>
    <property type="gene ID" value="ENSPMEG00000019194.1"/>
</dbReference>
<dbReference type="Pfam" id="PF04691">
    <property type="entry name" value="ApoC-I"/>
    <property type="match status" value="1"/>
</dbReference>
<dbReference type="GO" id="GO:0050995">
    <property type="term" value="P:negative regulation of lipid catabolic process"/>
    <property type="evidence" value="ECO:0007669"/>
    <property type="project" value="TreeGrafter"/>
</dbReference>
<dbReference type="OrthoDB" id="8941712at2759"/>
<evidence type="ECO:0000256" key="5">
    <source>
        <dbReference type="ARBA" id="ARBA00022729"/>
    </source>
</evidence>
<keyword evidence="3" id="KW-0813">Transport</keyword>
<dbReference type="GO" id="GO:0034361">
    <property type="term" value="C:very-low-density lipoprotein particle"/>
    <property type="evidence" value="ECO:0007669"/>
    <property type="project" value="TreeGrafter"/>
</dbReference>
<dbReference type="GO" id="GO:0005504">
    <property type="term" value="F:fatty acid binding"/>
    <property type="evidence" value="ECO:0007669"/>
    <property type="project" value="TreeGrafter"/>
</dbReference>
<sequence>MGRDSSRPSRLRVDLNLVFCITLLKRGRLIKSRDTLTIQDTPFFFSAQRQKRGKEVKMRLYLAAAVLLLALVAYTEAQDDSLAEKFSNFGDQITEFGKNVAEKAKTHFDTIATSEFAENTRNWFSEKFRALQNKVNEMAGQ</sequence>
<comment type="subcellular location">
    <subcellularLocation>
        <location evidence="1">Secreted</location>
    </subcellularLocation>
</comment>
<dbReference type="GO" id="GO:0010916">
    <property type="term" value="P:negative regulation of very-low-density lipoprotein particle clearance"/>
    <property type="evidence" value="ECO:0007669"/>
    <property type="project" value="TreeGrafter"/>
</dbReference>
<comment type="similarity">
    <text evidence="2">Belongs to the apolipoprotein C1 family.</text>
</comment>
<feature type="transmembrane region" description="Helical" evidence="7">
    <location>
        <begin position="58"/>
        <end position="75"/>
    </location>
</feature>
<dbReference type="GO" id="GO:0042157">
    <property type="term" value="P:lipoprotein metabolic process"/>
    <property type="evidence" value="ECO:0007669"/>
    <property type="project" value="InterPro"/>
</dbReference>
<keyword evidence="4" id="KW-0964">Secreted</keyword>
<evidence type="ECO:0000256" key="3">
    <source>
        <dbReference type="ARBA" id="ARBA00022448"/>
    </source>
</evidence>
<dbReference type="GO" id="GO:0006641">
    <property type="term" value="P:triglyceride metabolic process"/>
    <property type="evidence" value="ECO:0007669"/>
    <property type="project" value="TreeGrafter"/>
</dbReference>
<dbReference type="AlphaFoldDB" id="A0A3B3YXC4"/>
<dbReference type="PANTHER" id="PTHR16565">
    <property type="entry name" value="APOLIPOPROTEIN C-I"/>
    <property type="match status" value="1"/>
</dbReference>
<dbReference type="InterPro" id="IPR006781">
    <property type="entry name" value="ApoC-I"/>
</dbReference>
<proteinExistence type="inferred from homology"/>
<dbReference type="Proteomes" id="UP000261480">
    <property type="component" value="Unplaced"/>
</dbReference>
<dbReference type="GeneID" id="106908511"/>
<keyword evidence="7" id="KW-0812">Transmembrane</keyword>
<evidence type="ECO:0000256" key="7">
    <source>
        <dbReference type="SAM" id="Phobius"/>
    </source>
</evidence>
<keyword evidence="7" id="KW-0472">Membrane</keyword>
<accession>A0A3B3YXC4</accession>
<dbReference type="GO" id="GO:0006869">
    <property type="term" value="P:lipid transport"/>
    <property type="evidence" value="ECO:0007669"/>
    <property type="project" value="UniProtKB-KW"/>
</dbReference>
<reference evidence="8" key="1">
    <citation type="submission" date="2025-08" db="UniProtKB">
        <authorList>
            <consortium name="Ensembl"/>
        </authorList>
    </citation>
    <scope>IDENTIFICATION</scope>
</reference>
<dbReference type="RefSeq" id="XP_014830121.1">
    <property type="nucleotide sequence ID" value="XM_014974635.1"/>
</dbReference>
<name>A0A3B3YXC4_9TELE</name>
<evidence type="ECO:0000256" key="4">
    <source>
        <dbReference type="ARBA" id="ARBA00022525"/>
    </source>
</evidence>
<evidence type="ECO:0000313" key="8">
    <source>
        <dbReference type="Ensembl" id="ENSPMEP00000031823.1"/>
    </source>
</evidence>
<dbReference type="GO" id="GO:0034447">
    <property type="term" value="P:very-low-density lipoprotein particle clearance"/>
    <property type="evidence" value="ECO:0007669"/>
    <property type="project" value="TreeGrafter"/>
</dbReference>
<dbReference type="Gene3D" id="4.10.260.30">
    <property type="entry name" value="Apolipoprotein C-I"/>
    <property type="match status" value="1"/>
</dbReference>
<evidence type="ECO:0000313" key="9">
    <source>
        <dbReference type="Proteomes" id="UP000261480"/>
    </source>
</evidence>
<protein>
    <recommendedName>
        <fullName evidence="10">Apolipoprotein C-I</fullName>
    </recommendedName>
</protein>
<keyword evidence="6" id="KW-0445">Lipid transport</keyword>
<keyword evidence="9" id="KW-1185">Reference proteome</keyword>
<dbReference type="GO" id="GO:0004859">
    <property type="term" value="F:phospholipase inhibitor activity"/>
    <property type="evidence" value="ECO:0007669"/>
    <property type="project" value="TreeGrafter"/>
</dbReference>
<evidence type="ECO:0000256" key="1">
    <source>
        <dbReference type="ARBA" id="ARBA00004613"/>
    </source>
</evidence>